<reference evidence="1 2" key="2">
    <citation type="submission" date="2019-09" db="EMBL/GenBank/DDBJ databases">
        <authorList>
            <person name="Mazur A."/>
        </authorList>
    </citation>
    <scope>NUCLEOTIDE SEQUENCE [LARGE SCALE GENOMIC DNA]</scope>
    <source>
        <strain evidence="1 2">3729k</strain>
    </source>
</reference>
<evidence type="ECO:0000313" key="2">
    <source>
        <dbReference type="Proteomes" id="UP000322165"/>
    </source>
</evidence>
<dbReference type="AlphaFoldDB" id="A0A5B2ZBG4"/>
<accession>A0A5B2ZBG4</accession>
<proteinExistence type="predicted"/>
<protein>
    <submittedName>
        <fullName evidence="1">Uncharacterized protein</fullName>
    </submittedName>
</protein>
<dbReference type="RefSeq" id="WP_149860915.1">
    <property type="nucleotide sequence ID" value="NZ_VUOD01000006.1"/>
</dbReference>
<name>A0A5B2ZBG4_9GAMM</name>
<evidence type="ECO:0000313" key="1">
    <source>
        <dbReference type="EMBL" id="KAA2284482.1"/>
    </source>
</evidence>
<organism evidence="1 2">
    <name type="scientific">Arenimonas fontis</name>
    <dbReference type="NCBI Taxonomy" id="2608255"/>
    <lineage>
        <taxon>Bacteria</taxon>
        <taxon>Pseudomonadati</taxon>
        <taxon>Pseudomonadota</taxon>
        <taxon>Gammaproteobacteria</taxon>
        <taxon>Lysobacterales</taxon>
        <taxon>Lysobacteraceae</taxon>
        <taxon>Arenimonas</taxon>
    </lineage>
</organism>
<keyword evidence="2" id="KW-1185">Reference proteome</keyword>
<dbReference type="Proteomes" id="UP000322165">
    <property type="component" value="Unassembled WGS sequence"/>
</dbReference>
<comment type="caution">
    <text evidence="1">The sequence shown here is derived from an EMBL/GenBank/DDBJ whole genome shotgun (WGS) entry which is preliminary data.</text>
</comment>
<dbReference type="EMBL" id="VUOD01000006">
    <property type="protein sequence ID" value="KAA2284482.1"/>
    <property type="molecule type" value="Genomic_DNA"/>
</dbReference>
<gene>
    <name evidence="1" type="ORF">F0415_09150</name>
</gene>
<reference evidence="1 2" key="1">
    <citation type="submission" date="2019-09" db="EMBL/GenBank/DDBJ databases">
        <title>Arenimonas chukotkensis sp. nov., a bacterium isolated from Chukotka hot spring, Arctic region, Russia.</title>
        <authorList>
            <person name="Zayulina K.S."/>
            <person name="Prokofeva M.I."/>
            <person name="Elcheninov A.G."/>
            <person name="Novikov A."/>
            <person name="Kochetkova T.V."/>
            <person name="Kublanov I.V."/>
        </authorList>
    </citation>
    <scope>NUCLEOTIDE SEQUENCE [LARGE SCALE GENOMIC DNA]</scope>
    <source>
        <strain evidence="1 2">3729k</strain>
    </source>
</reference>
<sequence length="97" mass="9884">MAASSAAGHHADIVRGVVMEYEISLLGRQLPLAAIAEALLAADPAALLDVDGGRALLRLSTCLGSRELRRLLGEAGLAVSECDLRQLPSVCCGGCGG</sequence>